<evidence type="ECO:0000259" key="9">
    <source>
        <dbReference type="PROSITE" id="PS50850"/>
    </source>
</evidence>
<keyword evidence="6 8" id="KW-0472">Membrane</keyword>
<dbReference type="SUPFAM" id="SSF103473">
    <property type="entry name" value="MFS general substrate transporter"/>
    <property type="match status" value="2"/>
</dbReference>
<dbReference type="CDD" id="cd17360">
    <property type="entry name" value="MFS_HMIT_like"/>
    <property type="match status" value="1"/>
</dbReference>
<feature type="transmembrane region" description="Helical" evidence="8">
    <location>
        <begin position="615"/>
        <end position="635"/>
    </location>
</feature>
<evidence type="ECO:0000256" key="1">
    <source>
        <dbReference type="ARBA" id="ARBA00004141"/>
    </source>
</evidence>
<feature type="transmembrane region" description="Helical" evidence="8">
    <location>
        <begin position="231"/>
        <end position="252"/>
    </location>
</feature>
<evidence type="ECO:0000256" key="2">
    <source>
        <dbReference type="ARBA" id="ARBA00010992"/>
    </source>
</evidence>
<dbReference type="InterPro" id="IPR036259">
    <property type="entry name" value="MFS_trans_sf"/>
</dbReference>
<evidence type="ECO:0000256" key="8">
    <source>
        <dbReference type="SAM" id="Phobius"/>
    </source>
</evidence>
<dbReference type="AlphaFoldDB" id="A0AAD9PXB1"/>
<feature type="transmembrane region" description="Helical" evidence="8">
    <location>
        <begin position="289"/>
        <end position="311"/>
    </location>
</feature>
<feature type="transmembrane region" description="Helical" evidence="8">
    <location>
        <begin position="656"/>
        <end position="674"/>
    </location>
</feature>
<dbReference type="InterPro" id="IPR005829">
    <property type="entry name" value="Sugar_transporter_CS"/>
</dbReference>
<feature type="transmembrane region" description="Helical" evidence="8">
    <location>
        <begin position="323"/>
        <end position="344"/>
    </location>
</feature>
<keyword evidence="5 8" id="KW-1133">Transmembrane helix</keyword>
<dbReference type="Gene3D" id="1.20.1250.20">
    <property type="entry name" value="MFS general substrate transporter like domains"/>
    <property type="match status" value="3"/>
</dbReference>
<dbReference type="GO" id="GO:0016324">
    <property type="term" value="C:apical plasma membrane"/>
    <property type="evidence" value="ECO:0007669"/>
    <property type="project" value="TreeGrafter"/>
</dbReference>
<dbReference type="GO" id="GO:0005366">
    <property type="term" value="F:myo-inositol:proton symporter activity"/>
    <property type="evidence" value="ECO:0007669"/>
    <property type="project" value="TreeGrafter"/>
</dbReference>
<feature type="transmembrane region" description="Helical" evidence="8">
    <location>
        <begin position="134"/>
        <end position="156"/>
    </location>
</feature>
<dbReference type="NCBIfam" id="TIGR00879">
    <property type="entry name" value="SP"/>
    <property type="match status" value="1"/>
</dbReference>
<evidence type="ECO:0000313" key="10">
    <source>
        <dbReference type="EMBL" id="KAK2550599.1"/>
    </source>
</evidence>
<feature type="transmembrane region" description="Helical" evidence="8">
    <location>
        <begin position="509"/>
        <end position="531"/>
    </location>
</feature>
<comment type="subcellular location">
    <subcellularLocation>
        <location evidence="1">Membrane</location>
        <topology evidence="1">Multi-pass membrane protein</topology>
    </subcellularLocation>
</comment>
<dbReference type="InterPro" id="IPR005828">
    <property type="entry name" value="MFS_sugar_transport-like"/>
</dbReference>
<evidence type="ECO:0000313" key="11">
    <source>
        <dbReference type="Proteomes" id="UP001249851"/>
    </source>
</evidence>
<dbReference type="PROSITE" id="PS50850">
    <property type="entry name" value="MFS"/>
    <property type="match status" value="1"/>
</dbReference>
<comment type="caution">
    <text evidence="10">The sequence shown here is derived from an EMBL/GenBank/DDBJ whole genome shotgun (WGS) entry which is preliminary data.</text>
</comment>
<feature type="domain" description="Major facilitator superfamily (MFS) profile" evidence="9">
    <location>
        <begin position="198"/>
        <end position="708"/>
    </location>
</feature>
<feature type="transmembrane region" description="Helical" evidence="8">
    <location>
        <begin position="686"/>
        <end position="704"/>
    </location>
</feature>
<proteinExistence type="inferred from homology"/>
<dbReference type="PRINTS" id="PR00171">
    <property type="entry name" value="SUGRTRNSPORT"/>
</dbReference>
<evidence type="ECO:0000256" key="6">
    <source>
        <dbReference type="ARBA" id="ARBA00023136"/>
    </source>
</evidence>
<accession>A0AAD9PXB1</accession>
<dbReference type="InterPro" id="IPR020846">
    <property type="entry name" value="MFS_dom"/>
</dbReference>
<feature type="transmembrane region" description="Helical" evidence="8">
    <location>
        <begin position="441"/>
        <end position="463"/>
    </location>
</feature>
<reference evidence="10" key="1">
    <citation type="journal article" date="2023" name="G3 (Bethesda)">
        <title>Whole genome assembly and annotation of the endangered Caribbean coral Acropora cervicornis.</title>
        <authorList>
            <person name="Selwyn J.D."/>
            <person name="Vollmer S.V."/>
        </authorList>
    </citation>
    <scope>NUCLEOTIDE SEQUENCE</scope>
    <source>
        <strain evidence="10">K2</strain>
    </source>
</reference>
<dbReference type="FunFam" id="1.20.1250.20:FF:000177">
    <property type="entry name" value="proton myo-inositol cotransporter isoform X1"/>
    <property type="match status" value="1"/>
</dbReference>
<dbReference type="PROSITE" id="PS00216">
    <property type="entry name" value="SUGAR_TRANSPORT_1"/>
    <property type="match status" value="1"/>
</dbReference>
<dbReference type="PANTHER" id="PTHR48020">
    <property type="entry name" value="PROTON MYO-INOSITOL COTRANSPORTER"/>
    <property type="match status" value="1"/>
</dbReference>
<keyword evidence="11" id="KW-1185">Reference proteome</keyword>
<keyword evidence="3" id="KW-0813">Transport</keyword>
<feature type="compositionally biased region" description="Polar residues" evidence="7">
    <location>
        <begin position="1"/>
        <end position="17"/>
    </location>
</feature>
<feature type="transmembrane region" description="Helical" evidence="8">
    <location>
        <begin position="264"/>
        <end position="283"/>
    </location>
</feature>
<feature type="transmembrane region" description="Helical" evidence="8">
    <location>
        <begin position="109"/>
        <end position="128"/>
    </location>
</feature>
<dbReference type="InterPro" id="IPR003663">
    <property type="entry name" value="Sugar/inositol_transpt"/>
</dbReference>
<keyword evidence="4 8" id="KW-0812">Transmembrane</keyword>
<protein>
    <submittedName>
        <fullName evidence="10">Proton myo-inositol cotransporter</fullName>
    </submittedName>
</protein>
<feature type="transmembrane region" description="Helical" evidence="8">
    <location>
        <begin position="82"/>
        <end position="102"/>
    </location>
</feature>
<name>A0AAD9PXB1_ACRCE</name>
<feature type="transmembrane region" description="Helical" evidence="8">
    <location>
        <begin position="39"/>
        <end position="57"/>
    </location>
</feature>
<dbReference type="InterPro" id="IPR050814">
    <property type="entry name" value="Myo-inositol_Transporter"/>
</dbReference>
<evidence type="ECO:0000256" key="4">
    <source>
        <dbReference type="ARBA" id="ARBA00022692"/>
    </source>
</evidence>
<feature type="transmembrane region" description="Helical" evidence="8">
    <location>
        <begin position="350"/>
        <end position="373"/>
    </location>
</feature>
<dbReference type="Proteomes" id="UP001249851">
    <property type="component" value="Unassembled WGS sequence"/>
</dbReference>
<feature type="transmembrane region" description="Helical" evidence="8">
    <location>
        <begin position="193"/>
        <end position="211"/>
    </location>
</feature>
<dbReference type="Pfam" id="PF00083">
    <property type="entry name" value="Sugar_tr"/>
    <property type="match status" value="3"/>
</dbReference>
<comment type="similarity">
    <text evidence="2">Belongs to the major facilitator superfamily. Sugar transporter (TC 2.A.1.1) family.</text>
</comment>
<evidence type="ECO:0000256" key="3">
    <source>
        <dbReference type="ARBA" id="ARBA00022448"/>
    </source>
</evidence>
<reference evidence="10" key="2">
    <citation type="journal article" date="2023" name="Science">
        <title>Genomic signatures of disease resistance in endangered staghorn corals.</title>
        <authorList>
            <person name="Vollmer S.V."/>
            <person name="Selwyn J.D."/>
            <person name="Despard B.A."/>
            <person name="Roesel C.L."/>
        </authorList>
    </citation>
    <scope>NUCLEOTIDE SEQUENCE</scope>
    <source>
        <strain evidence="10">K2</strain>
    </source>
</reference>
<feature type="transmembrane region" description="Helical" evidence="8">
    <location>
        <begin position="478"/>
        <end position="502"/>
    </location>
</feature>
<dbReference type="EMBL" id="JARQWQ010000108">
    <property type="protein sequence ID" value="KAK2550599.1"/>
    <property type="molecule type" value="Genomic_DNA"/>
</dbReference>
<feature type="region of interest" description="Disordered" evidence="7">
    <location>
        <begin position="1"/>
        <end position="31"/>
    </location>
</feature>
<evidence type="ECO:0000256" key="7">
    <source>
        <dbReference type="SAM" id="MobiDB-lite"/>
    </source>
</evidence>
<evidence type="ECO:0000256" key="5">
    <source>
        <dbReference type="ARBA" id="ARBA00022989"/>
    </source>
</evidence>
<sequence>MSESVNAESDDYMQQATKIPPSSEEEPLIKRPESKKTPAFVYLLTTFAAIGGFLFGYDTGVISGAMILIKEEFHLTPVWEELLVSATIGTAIVGSFLGGFLAQGYGRKPMLIASALIFTTGGAILGIAHTKEVILVGRLAVGFGIALGPLVVVMALSDKEGFHDDMEQPSINGDSPEDEALIKTTPVIQQTPSFVYFLTAFAAIGGFLFGYDTGVISGAMILIKEEFRLTPFWQELVVSVTIGTAIVGSFLGGFLNQRFGRKPMLITSAMVFTVGAAVMGVAHSRVVLLMGRLTVGLGIGGASVTVPVYIAETAPSKTRGRMVTVNNLFITGGQFVAAVVDGFLSPYKRIGWRLMLGLAAVPSIIMFFGCLILPESPRWLVSKGYDDEAFKVLKKLRGSADVLSELRAMQEVCEETASAENSSCTESRVYQILTSSAMRRAILVGCVLQAVQQLSGINTVMYYSATIIQMSGIQGDQLAIWLAAVVAFGNFSFTIVGVYLVERMGRRKLLLGSLAVVVLSLFLLGGAFYLADKNDPAISLRELPSHNKNSCPSTGHCLDCLGKNCGFCYDKDAMGNPANGSCVAFQGSNYHAAYGRCNKSSSTASWAYTACPYKFAWFAIVALMLYIAGFAPGMGPMPWTINSEIYPLWARSTGNAFATATNWSFNLLISITFLSLTEWVTPYGTFWLYGGIALSGWVFFYFFVPETKGKSLEELEHLFAR</sequence>
<dbReference type="PANTHER" id="PTHR48020:SF12">
    <property type="entry name" value="PROTON MYO-INOSITOL COTRANSPORTER"/>
    <property type="match status" value="1"/>
</dbReference>
<gene>
    <name evidence="10" type="ORF">P5673_028649</name>
</gene>
<organism evidence="10 11">
    <name type="scientific">Acropora cervicornis</name>
    <name type="common">Staghorn coral</name>
    <dbReference type="NCBI Taxonomy" id="6130"/>
    <lineage>
        <taxon>Eukaryota</taxon>
        <taxon>Metazoa</taxon>
        <taxon>Cnidaria</taxon>
        <taxon>Anthozoa</taxon>
        <taxon>Hexacorallia</taxon>
        <taxon>Scleractinia</taxon>
        <taxon>Astrocoeniina</taxon>
        <taxon>Acroporidae</taxon>
        <taxon>Acropora</taxon>
    </lineage>
</organism>